<accession>A0A0F9DIN4</accession>
<organism evidence="1">
    <name type="scientific">marine sediment metagenome</name>
    <dbReference type="NCBI Taxonomy" id="412755"/>
    <lineage>
        <taxon>unclassified sequences</taxon>
        <taxon>metagenomes</taxon>
        <taxon>ecological metagenomes</taxon>
    </lineage>
</organism>
<sequence length="83" mass="9886">MGHMGSVLRDEWEEIIRVYTKYDTPPESFSIPSFKPIVIDDLKIIAEVGAYHYMFEYTKYTIKKIEHGLEGVRYFRYTSREEA</sequence>
<proteinExistence type="predicted"/>
<gene>
    <name evidence="1" type="ORF">LCGC14_2484090</name>
</gene>
<evidence type="ECO:0000313" key="1">
    <source>
        <dbReference type="EMBL" id="KKL17591.1"/>
    </source>
</evidence>
<dbReference type="AlphaFoldDB" id="A0A0F9DIN4"/>
<name>A0A0F9DIN4_9ZZZZ</name>
<reference evidence="1" key="1">
    <citation type="journal article" date="2015" name="Nature">
        <title>Complex archaea that bridge the gap between prokaryotes and eukaryotes.</title>
        <authorList>
            <person name="Spang A."/>
            <person name="Saw J.H."/>
            <person name="Jorgensen S.L."/>
            <person name="Zaremba-Niedzwiedzka K."/>
            <person name="Martijn J."/>
            <person name="Lind A.E."/>
            <person name="van Eijk R."/>
            <person name="Schleper C."/>
            <person name="Guy L."/>
            <person name="Ettema T.J."/>
        </authorList>
    </citation>
    <scope>NUCLEOTIDE SEQUENCE</scope>
</reference>
<protein>
    <submittedName>
        <fullName evidence="1">Uncharacterized protein</fullName>
    </submittedName>
</protein>
<dbReference type="EMBL" id="LAZR01039201">
    <property type="protein sequence ID" value="KKL17591.1"/>
    <property type="molecule type" value="Genomic_DNA"/>
</dbReference>
<comment type="caution">
    <text evidence="1">The sequence shown here is derived from an EMBL/GenBank/DDBJ whole genome shotgun (WGS) entry which is preliminary data.</text>
</comment>